<evidence type="ECO:0000256" key="1">
    <source>
        <dbReference type="SAM" id="MobiDB-lite"/>
    </source>
</evidence>
<accession>A0A0C2WJ71</accession>
<feature type="region of interest" description="Disordered" evidence="1">
    <location>
        <begin position="69"/>
        <end position="99"/>
    </location>
</feature>
<name>A0A0C2WJ71_AMAMK</name>
<gene>
    <name evidence="2" type="ORF">M378DRAFT_16848</name>
</gene>
<evidence type="ECO:0000313" key="3">
    <source>
        <dbReference type="Proteomes" id="UP000054549"/>
    </source>
</evidence>
<reference evidence="2 3" key="1">
    <citation type="submission" date="2014-04" db="EMBL/GenBank/DDBJ databases">
        <title>Evolutionary Origins and Diversification of the Mycorrhizal Mutualists.</title>
        <authorList>
            <consortium name="DOE Joint Genome Institute"/>
            <consortium name="Mycorrhizal Genomics Consortium"/>
            <person name="Kohler A."/>
            <person name="Kuo A."/>
            <person name="Nagy L.G."/>
            <person name="Floudas D."/>
            <person name="Copeland A."/>
            <person name="Barry K.W."/>
            <person name="Cichocki N."/>
            <person name="Veneault-Fourrey C."/>
            <person name="LaButti K."/>
            <person name="Lindquist E.A."/>
            <person name="Lipzen A."/>
            <person name="Lundell T."/>
            <person name="Morin E."/>
            <person name="Murat C."/>
            <person name="Riley R."/>
            <person name="Ohm R."/>
            <person name="Sun H."/>
            <person name="Tunlid A."/>
            <person name="Henrissat B."/>
            <person name="Grigoriev I.V."/>
            <person name="Hibbett D.S."/>
            <person name="Martin F."/>
        </authorList>
    </citation>
    <scope>NUCLEOTIDE SEQUENCE [LARGE SCALE GENOMIC DNA]</scope>
    <source>
        <strain evidence="2 3">Koide BX008</strain>
    </source>
</reference>
<evidence type="ECO:0000313" key="2">
    <source>
        <dbReference type="EMBL" id="KIL56716.1"/>
    </source>
</evidence>
<dbReference type="EMBL" id="KN818404">
    <property type="protein sequence ID" value="KIL56716.1"/>
    <property type="molecule type" value="Genomic_DNA"/>
</dbReference>
<dbReference type="HOGENOM" id="CLU_1677385_0_0_1"/>
<keyword evidence="3" id="KW-1185">Reference proteome</keyword>
<sequence>MSSQVPRSATSLDGAVFDDKHDPDLSIPSQASTSLRPRLINHLGIAVPSKAPSTTSVSFGLATINHSNREARNEDNHGNPIQTEIPLVTPRHPSIDRGYGTVQRREAGGGVDPDFSSPKGAPSITTELTVDRVVQRGEANSPCSHIIISPSNCYNPA</sequence>
<feature type="region of interest" description="Disordered" evidence="1">
    <location>
        <begin position="1"/>
        <end position="36"/>
    </location>
</feature>
<dbReference type="InParanoid" id="A0A0C2WJ71"/>
<dbReference type="Proteomes" id="UP000054549">
    <property type="component" value="Unassembled WGS sequence"/>
</dbReference>
<organism evidence="2 3">
    <name type="scientific">Amanita muscaria (strain Koide BX008)</name>
    <dbReference type="NCBI Taxonomy" id="946122"/>
    <lineage>
        <taxon>Eukaryota</taxon>
        <taxon>Fungi</taxon>
        <taxon>Dikarya</taxon>
        <taxon>Basidiomycota</taxon>
        <taxon>Agaricomycotina</taxon>
        <taxon>Agaricomycetes</taxon>
        <taxon>Agaricomycetidae</taxon>
        <taxon>Agaricales</taxon>
        <taxon>Pluteineae</taxon>
        <taxon>Amanitaceae</taxon>
        <taxon>Amanita</taxon>
    </lineage>
</organism>
<dbReference type="AlphaFoldDB" id="A0A0C2WJ71"/>
<proteinExistence type="predicted"/>
<protein>
    <submittedName>
        <fullName evidence="2">Uncharacterized protein</fullName>
    </submittedName>
</protein>
<feature type="compositionally biased region" description="Polar residues" evidence="1">
    <location>
        <begin position="1"/>
        <end position="11"/>
    </location>
</feature>